<evidence type="ECO:0000256" key="7">
    <source>
        <dbReference type="PROSITE-ProRule" id="PRU00228"/>
    </source>
</evidence>
<keyword evidence="8" id="KW-0175">Coiled coil</keyword>
<keyword evidence="6" id="KW-0472">Membrane</keyword>
<evidence type="ECO:0000256" key="4">
    <source>
        <dbReference type="ARBA" id="ARBA00022771"/>
    </source>
</evidence>
<dbReference type="OrthoDB" id="10057795at2759"/>
<dbReference type="InterPro" id="IPR000433">
    <property type="entry name" value="Znf_ZZ"/>
</dbReference>
<keyword evidence="3" id="KW-0479">Metal-binding</keyword>
<accession>A0A8T2MFL8</accession>
<dbReference type="InterPro" id="IPR015154">
    <property type="entry name" value="EF-hand_dom_typ2"/>
</dbReference>
<evidence type="ECO:0000256" key="8">
    <source>
        <dbReference type="SAM" id="Coils"/>
    </source>
</evidence>
<name>A0A8T2MFL8_ASTMX</name>
<keyword evidence="2" id="KW-1003">Cell membrane</keyword>
<dbReference type="InterPro" id="IPR011992">
    <property type="entry name" value="EF-hand-dom_pair"/>
</dbReference>
<feature type="domain" description="WW" evidence="10">
    <location>
        <begin position="334"/>
        <end position="367"/>
    </location>
</feature>
<dbReference type="AlphaFoldDB" id="A0A8T2MFL8"/>
<comment type="subcellular location">
    <subcellularLocation>
        <location evidence="1">Cell membrane</location>
        <topology evidence="1">Peripheral membrane protein</topology>
    </subcellularLocation>
</comment>
<dbReference type="SUPFAM" id="SSF57850">
    <property type="entry name" value="RING/U-box"/>
    <property type="match status" value="1"/>
</dbReference>
<evidence type="ECO:0000256" key="3">
    <source>
        <dbReference type="ARBA" id="ARBA00022723"/>
    </source>
</evidence>
<feature type="region of interest" description="Disordered" evidence="9">
    <location>
        <begin position="919"/>
        <end position="938"/>
    </location>
</feature>
<evidence type="ECO:0000313" key="12">
    <source>
        <dbReference type="EMBL" id="KAG9282167.1"/>
    </source>
</evidence>
<dbReference type="SMART" id="SM00150">
    <property type="entry name" value="SPEC"/>
    <property type="match status" value="2"/>
</dbReference>
<dbReference type="Gene3D" id="3.30.60.90">
    <property type="match status" value="1"/>
</dbReference>
<dbReference type="InterPro" id="IPR050774">
    <property type="entry name" value="KCMF1/Dystrophin"/>
</dbReference>
<dbReference type="SUPFAM" id="SSF47473">
    <property type="entry name" value="EF-hand"/>
    <property type="match status" value="2"/>
</dbReference>
<feature type="compositionally biased region" description="Low complexity" evidence="9">
    <location>
        <begin position="921"/>
        <end position="934"/>
    </location>
</feature>
<dbReference type="Gene3D" id="1.20.58.60">
    <property type="match status" value="2"/>
</dbReference>
<evidence type="ECO:0000256" key="9">
    <source>
        <dbReference type="SAM" id="MobiDB-lite"/>
    </source>
</evidence>
<dbReference type="Proteomes" id="UP000752171">
    <property type="component" value="Unassembled WGS sequence"/>
</dbReference>
<evidence type="ECO:0000256" key="6">
    <source>
        <dbReference type="ARBA" id="ARBA00023136"/>
    </source>
</evidence>
<dbReference type="PROSITE" id="PS50135">
    <property type="entry name" value="ZF_ZZ_2"/>
    <property type="match status" value="1"/>
</dbReference>
<dbReference type="EMBL" id="JAICCE010000001">
    <property type="protein sequence ID" value="KAG9282167.1"/>
    <property type="molecule type" value="Genomic_DNA"/>
</dbReference>
<dbReference type="InterPro" id="IPR001202">
    <property type="entry name" value="WW_dom"/>
</dbReference>
<dbReference type="InterPro" id="IPR036020">
    <property type="entry name" value="WW_dom_sf"/>
</dbReference>
<feature type="compositionally biased region" description="Polar residues" evidence="9">
    <location>
        <begin position="43"/>
        <end position="53"/>
    </location>
</feature>
<dbReference type="FunFam" id="2.20.70.10:FF:000004">
    <property type="entry name" value="dystrophin isoform X1"/>
    <property type="match status" value="1"/>
</dbReference>
<dbReference type="SMART" id="SM00291">
    <property type="entry name" value="ZnF_ZZ"/>
    <property type="match status" value="1"/>
</dbReference>
<dbReference type="PANTHER" id="PTHR12268">
    <property type="entry name" value="E3 UBIQUITIN-PROTEIN LIGASE KCMF1"/>
    <property type="match status" value="1"/>
</dbReference>
<dbReference type="Pfam" id="PF09068">
    <property type="entry name" value="EF-hand_2"/>
    <property type="match status" value="1"/>
</dbReference>
<dbReference type="InterPro" id="IPR015153">
    <property type="entry name" value="EF-hand_dom_typ1"/>
</dbReference>
<feature type="coiled-coil region" evidence="8">
    <location>
        <begin position="846"/>
        <end position="917"/>
    </location>
</feature>
<dbReference type="PROSITE" id="PS01357">
    <property type="entry name" value="ZF_ZZ_1"/>
    <property type="match status" value="1"/>
</dbReference>
<reference evidence="12 13" key="1">
    <citation type="submission" date="2021-07" db="EMBL/GenBank/DDBJ databases">
        <authorList>
            <person name="Imarazene B."/>
            <person name="Zahm M."/>
            <person name="Klopp C."/>
            <person name="Cabau C."/>
            <person name="Beille S."/>
            <person name="Jouanno E."/>
            <person name="Castinel A."/>
            <person name="Lluch J."/>
            <person name="Gil L."/>
            <person name="Kuchtly C."/>
            <person name="Lopez Roques C."/>
            <person name="Donnadieu C."/>
            <person name="Parrinello H."/>
            <person name="Journot L."/>
            <person name="Du K."/>
            <person name="Schartl M."/>
            <person name="Retaux S."/>
            <person name="Guiguen Y."/>
        </authorList>
    </citation>
    <scope>NUCLEOTIDE SEQUENCE [LARGE SCALE GENOMIC DNA]</scope>
    <source>
        <strain evidence="12">Pach_M1</strain>
        <tissue evidence="12">Testis</tissue>
    </source>
</reference>
<evidence type="ECO:0000259" key="10">
    <source>
        <dbReference type="PROSITE" id="PS50020"/>
    </source>
</evidence>
<dbReference type="PROSITE" id="PS50020">
    <property type="entry name" value="WW_DOMAIN_2"/>
    <property type="match status" value="1"/>
</dbReference>
<organism evidence="12 13">
    <name type="scientific">Astyanax mexicanus</name>
    <name type="common">Blind cave fish</name>
    <name type="synonym">Astyanax fasciatus mexicanus</name>
    <dbReference type="NCBI Taxonomy" id="7994"/>
    <lineage>
        <taxon>Eukaryota</taxon>
        <taxon>Metazoa</taxon>
        <taxon>Chordata</taxon>
        <taxon>Craniata</taxon>
        <taxon>Vertebrata</taxon>
        <taxon>Euteleostomi</taxon>
        <taxon>Actinopterygii</taxon>
        <taxon>Neopterygii</taxon>
        <taxon>Teleostei</taxon>
        <taxon>Ostariophysi</taxon>
        <taxon>Characiformes</taxon>
        <taxon>Characoidei</taxon>
        <taxon>Acestrorhamphidae</taxon>
        <taxon>Acestrorhamphinae</taxon>
        <taxon>Astyanax</taxon>
    </lineage>
</organism>
<dbReference type="Gene3D" id="2.20.70.10">
    <property type="match status" value="1"/>
</dbReference>
<dbReference type="GO" id="GO:0005886">
    <property type="term" value="C:plasma membrane"/>
    <property type="evidence" value="ECO:0007669"/>
    <property type="project" value="UniProtKB-SubCell"/>
</dbReference>
<dbReference type="Pfam" id="PF00569">
    <property type="entry name" value="ZZ"/>
    <property type="match status" value="1"/>
</dbReference>
<evidence type="ECO:0000259" key="11">
    <source>
        <dbReference type="PROSITE" id="PS50135"/>
    </source>
</evidence>
<dbReference type="SMART" id="SM00456">
    <property type="entry name" value="WW"/>
    <property type="match status" value="1"/>
</dbReference>
<dbReference type="SUPFAM" id="SSF46966">
    <property type="entry name" value="Spectrin repeat"/>
    <property type="match status" value="2"/>
</dbReference>
<proteinExistence type="predicted"/>
<comment type="caution">
    <text evidence="12">The sequence shown here is derived from an EMBL/GenBank/DDBJ whole genome shotgun (WGS) entry which is preliminary data.</text>
</comment>
<feature type="domain" description="ZZ-type" evidence="11">
    <location>
        <begin position="595"/>
        <end position="651"/>
    </location>
</feature>
<dbReference type="Pfam" id="PF09069">
    <property type="entry name" value="EF-hand_3"/>
    <property type="match status" value="1"/>
</dbReference>
<dbReference type="GO" id="GO:0045202">
    <property type="term" value="C:synapse"/>
    <property type="evidence" value="ECO:0007669"/>
    <property type="project" value="GOC"/>
</dbReference>
<dbReference type="InterPro" id="IPR043145">
    <property type="entry name" value="Znf_ZZ_sf"/>
</dbReference>
<dbReference type="GO" id="GO:0099536">
    <property type="term" value="P:synaptic signaling"/>
    <property type="evidence" value="ECO:0007669"/>
    <property type="project" value="TreeGrafter"/>
</dbReference>
<dbReference type="Pfam" id="PF00397">
    <property type="entry name" value="WW"/>
    <property type="match status" value="1"/>
</dbReference>
<feature type="region of interest" description="Disordered" evidence="9">
    <location>
        <begin position="685"/>
        <end position="708"/>
    </location>
</feature>
<dbReference type="GO" id="GO:0008270">
    <property type="term" value="F:zinc ion binding"/>
    <property type="evidence" value="ECO:0007669"/>
    <property type="project" value="UniProtKB-KW"/>
</dbReference>
<evidence type="ECO:0000256" key="5">
    <source>
        <dbReference type="ARBA" id="ARBA00022833"/>
    </source>
</evidence>
<dbReference type="CDD" id="cd00176">
    <property type="entry name" value="SPEC"/>
    <property type="match status" value="1"/>
</dbReference>
<dbReference type="PANTHER" id="PTHR12268:SF16">
    <property type="entry name" value="DYSTROPHIN-RELATED PROTEIN 2"/>
    <property type="match status" value="1"/>
</dbReference>
<dbReference type="PROSITE" id="PS01159">
    <property type="entry name" value="WW_DOMAIN_1"/>
    <property type="match status" value="1"/>
</dbReference>
<feature type="coiled-coil region" evidence="8">
    <location>
        <begin position="198"/>
        <end position="235"/>
    </location>
</feature>
<evidence type="ECO:0000256" key="1">
    <source>
        <dbReference type="ARBA" id="ARBA00004202"/>
    </source>
</evidence>
<evidence type="ECO:0000256" key="2">
    <source>
        <dbReference type="ARBA" id="ARBA00022475"/>
    </source>
</evidence>
<evidence type="ECO:0000313" key="13">
    <source>
        <dbReference type="Proteomes" id="UP000752171"/>
    </source>
</evidence>
<keyword evidence="4 7" id="KW-0863">Zinc-finger</keyword>
<dbReference type="CDD" id="cd00201">
    <property type="entry name" value="WW"/>
    <property type="match status" value="1"/>
</dbReference>
<gene>
    <name evidence="12" type="primary">DRP2</name>
    <name evidence="12" type="ORF">AMEX_G786</name>
</gene>
<dbReference type="Gene3D" id="6.10.140.70">
    <property type="match status" value="1"/>
</dbReference>
<dbReference type="InterPro" id="IPR018159">
    <property type="entry name" value="Spectrin/alpha-actinin"/>
</dbReference>
<dbReference type="SUPFAM" id="SSF51045">
    <property type="entry name" value="WW domain"/>
    <property type="match status" value="1"/>
</dbReference>
<feature type="region of interest" description="Disordered" evidence="9">
    <location>
        <begin position="23"/>
        <end position="63"/>
    </location>
</feature>
<keyword evidence="5" id="KW-0862">Zinc</keyword>
<dbReference type="Pfam" id="PF00435">
    <property type="entry name" value="Spectrin"/>
    <property type="match status" value="1"/>
</dbReference>
<protein>
    <submittedName>
        <fullName evidence="12">Dystrophin-related protein 2-like</fullName>
    </submittedName>
</protein>
<dbReference type="InterPro" id="IPR002017">
    <property type="entry name" value="Spectrin_repeat"/>
</dbReference>
<dbReference type="Gene3D" id="1.10.238.10">
    <property type="entry name" value="EF-hand"/>
    <property type="match status" value="2"/>
</dbReference>
<sequence>MHIHTCVFVVVFQSSDKSVAEVAPRLPPRKSPHTPVRVRDTIHSNTQNGSVRNSKSKREAGQLSSQYLSPVLGNGSHLVTSPEGHRVCGTRIQHSLQLSLQELTGWLALKEADLEEPWPLGGDLKTLQHQRQQHQFFEEELNSRTSFVHSVLEAAQDFLSQHPLALVETTTGVCVEPSVRECVGHTARTAETRWQSVLRRCSARRKRLEDAVSGLEEMHCSIEEIQREIEEAQGIQQAWEPLEELQMETLQDHVDAIGLFEEELVPVKEGLKNVNILAHQLCNAGMCLTEQDTRTLHNLNAHWRLLQECIEERLRELQEALTDFGPSSQHFFSGSVQSPWERAISASRVPYYINHSTQSTSWDHPRMIQLYQSMADLSEIRFSAYRTAMKLRRVQKLLKLDCIPLSSLVAELQGDVGVIQGSEVMGSGGRAVEIQEVVEVLTSLYEHVEQEKGMMVDIPLYVDMCLNWLLSVYDSGRTGRLRLLSLVTGLVSLCDADVKDKCKYLFWQVSGADGQCDAAHLSSLLNELIQIPRQLGEAAAFGGNSVEPSVNSCFRMVSGRLSVGENDFLDWIALEPQSVVWLPVLQRVSQSEHTLHHIRCSVCRHSPIRGFRYRSLKQFNVDICQSCFLSGRAWRGKTLQYPIIEYYTKSTSGEKVRAFAETLKNKFRSKQYFSRHPQRGYLPVQSTVGQGEEDSPSFSPKLPHSDSNSSIEPFACSLAEMENQNCSFFNQSLDEEQYPLRYYSPVLEPDALPCPHLLKYNHTFTERPGGLTTQPEYSNICADWTVTPSAKPEYTNICMDSSSGTNQHNCHARVKQPIREDILTNGPGQQSRVQLQRSICILEQQNRLLQREYRRLQWQLEEAEAQVSQRSPRSAENQRSGLQIELERRMLMLEEHKEQLETQIQQLRTLLLQQIRDESENSISAGSSTSTCSPGPRPPQLLIQHCSKTTGVCIQQDSQNHTTDHLQQVIEQLRHTFPSESDSTTAL</sequence>